<comment type="catalytic activity">
    <reaction evidence="1">
        <text>ATP + protein L-histidine = ADP + protein N-phospho-L-histidine.</text>
        <dbReference type="EC" id="2.7.13.3"/>
    </reaction>
</comment>
<keyword evidence="3" id="KW-0597">Phosphoprotein</keyword>
<gene>
    <name evidence="12" type="ORF">ACTOB_001435</name>
</gene>
<dbReference type="Pfam" id="PF13796">
    <property type="entry name" value="Sensor"/>
    <property type="match status" value="1"/>
</dbReference>
<dbReference type="EMBL" id="CP126980">
    <property type="protein sequence ID" value="WIM97879.1"/>
    <property type="molecule type" value="Genomic_DNA"/>
</dbReference>
<evidence type="ECO:0000256" key="5">
    <source>
        <dbReference type="ARBA" id="ARBA00022741"/>
    </source>
</evidence>
<evidence type="ECO:0000256" key="4">
    <source>
        <dbReference type="ARBA" id="ARBA00022679"/>
    </source>
</evidence>
<dbReference type="InterPro" id="IPR050482">
    <property type="entry name" value="Sensor_HK_TwoCompSys"/>
</dbReference>
<feature type="domain" description="Putative sensor" evidence="11">
    <location>
        <begin position="35"/>
        <end position="196"/>
    </location>
</feature>
<evidence type="ECO:0000256" key="7">
    <source>
        <dbReference type="ARBA" id="ARBA00022840"/>
    </source>
</evidence>
<dbReference type="RefSeq" id="WP_284919273.1">
    <property type="nucleotide sequence ID" value="NZ_CP126980.1"/>
</dbReference>
<keyword evidence="6" id="KW-0418">Kinase</keyword>
<evidence type="ECO:0000256" key="8">
    <source>
        <dbReference type="ARBA" id="ARBA00023012"/>
    </source>
</evidence>
<dbReference type="Pfam" id="PF07730">
    <property type="entry name" value="HisKA_3"/>
    <property type="match status" value="1"/>
</dbReference>
<keyword evidence="5" id="KW-0547">Nucleotide-binding</keyword>
<dbReference type="Proteomes" id="UP001240150">
    <property type="component" value="Chromosome"/>
</dbReference>
<evidence type="ECO:0000259" key="11">
    <source>
        <dbReference type="Pfam" id="PF13796"/>
    </source>
</evidence>
<dbReference type="EC" id="2.7.13.3" evidence="2"/>
<evidence type="ECO:0000259" key="10">
    <source>
        <dbReference type="Pfam" id="PF07730"/>
    </source>
</evidence>
<dbReference type="Gene3D" id="3.30.565.10">
    <property type="entry name" value="Histidine kinase-like ATPase, C-terminal domain"/>
    <property type="match status" value="1"/>
</dbReference>
<keyword evidence="8" id="KW-0902">Two-component regulatory system</keyword>
<keyword evidence="9" id="KW-0472">Membrane</keyword>
<dbReference type="SUPFAM" id="SSF55874">
    <property type="entry name" value="ATPase domain of HSP90 chaperone/DNA topoisomerase II/histidine kinase"/>
    <property type="match status" value="1"/>
</dbReference>
<feature type="transmembrane region" description="Helical" evidence="9">
    <location>
        <begin position="125"/>
        <end position="154"/>
    </location>
</feature>
<evidence type="ECO:0000256" key="3">
    <source>
        <dbReference type="ARBA" id="ARBA00022553"/>
    </source>
</evidence>
<keyword evidence="9" id="KW-0812">Transmembrane</keyword>
<dbReference type="CDD" id="cd16917">
    <property type="entry name" value="HATPase_UhpB-NarQ-NarX-like"/>
    <property type="match status" value="1"/>
</dbReference>
<feature type="transmembrane region" description="Helical" evidence="9">
    <location>
        <begin position="61"/>
        <end position="81"/>
    </location>
</feature>
<dbReference type="InterPro" id="IPR036890">
    <property type="entry name" value="HATPase_C_sf"/>
</dbReference>
<evidence type="ECO:0000256" key="1">
    <source>
        <dbReference type="ARBA" id="ARBA00000085"/>
    </source>
</evidence>
<dbReference type="InterPro" id="IPR025828">
    <property type="entry name" value="Put_sensor_dom"/>
</dbReference>
<evidence type="ECO:0000256" key="9">
    <source>
        <dbReference type="SAM" id="Phobius"/>
    </source>
</evidence>
<protein>
    <recommendedName>
        <fullName evidence="2">histidine kinase</fullName>
        <ecNumber evidence="2">2.7.13.3</ecNumber>
    </recommendedName>
</protein>
<evidence type="ECO:0000313" key="13">
    <source>
        <dbReference type="Proteomes" id="UP001240150"/>
    </source>
</evidence>
<feature type="domain" description="Signal transduction histidine kinase subgroup 3 dimerisation and phosphoacceptor" evidence="10">
    <location>
        <begin position="224"/>
        <end position="290"/>
    </location>
</feature>
<evidence type="ECO:0000256" key="2">
    <source>
        <dbReference type="ARBA" id="ARBA00012438"/>
    </source>
</evidence>
<feature type="transmembrane region" description="Helical" evidence="9">
    <location>
        <begin position="166"/>
        <end position="191"/>
    </location>
</feature>
<keyword evidence="7" id="KW-0067">ATP-binding</keyword>
<dbReference type="PANTHER" id="PTHR24421">
    <property type="entry name" value="NITRATE/NITRITE SENSOR PROTEIN NARX-RELATED"/>
    <property type="match status" value="1"/>
</dbReference>
<dbReference type="Gene3D" id="1.20.5.1930">
    <property type="match status" value="1"/>
</dbReference>
<evidence type="ECO:0000313" key="12">
    <source>
        <dbReference type="EMBL" id="WIM97879.1"/>
    </source>
</evidence>
<proteinExistence type="predicted"/>
<sequence>MSYGREVRNRTAWQAMAQRPLGFLLSSWPWRALAYLISGVVVGAVTLGVLAAMIVAGVVSLIVVVGVVPLLATALSGLPVARLERRRLRLVDADRTDDPHQPPAEPGLRSWLRTRLAEPATWRELAFTLIFTTALCWLDLLVLGFAFAVPVILIQAVLQDPAVWPWAIPGGLLLSAWPYTVTSWAGARAALTRIILAPRDRELGERLTEVSRSRARLVGAFEAERARIERDLHDGAQQRLVSLSMRLGLMRLDTDPESPLHQRIGEAQEQLATALAELRDLVRGLNPQVLADNGLVAAIEENTSRFAIPVTVDVRLPGRLPQPVELAAYYVVTETMTNIAKHSGATTARITGRHHADVLTLEITDNGTGGADQGAGTGMTGLADRIGVLDGRMRVSSPPGGPTLIHVEIPCPFG</sequence>
<dbReference type="InterPro" id="IPR011712">
    <property type="entry name" value="Sig_transdc_His_kin_sub3_dim/P"/>
</dbReference>
<evidence type="ECO:0000256" key="6">
    <source>
        <dbReference type="ARBA" id="ARBA00022777"/>
    </source>
</evidence>
<dbReference type="PANTHER" id="PTHR24421:SF10">
    <property type="entry name" value="NITRATE_NITRITE SENSOR PROTEIN NARQ"/>
    <property type="match status" value="1"/>
</dbReference>
<name>A0ABY8WJ31_9ACTN</name>
<keyword evidence="13" id="KW-1185">Reference proteome</keyword>
<keyword evidence="4" id="KW-0808">Transferase</keyword>
<keyword evidence="9" id="KW-1133">Transmembrane helix</keyword>
<accession>A0ABY8WJ31</accession>
<reference evidence="12 13" key="1">
    <citation type="submission" date="2023-06" db="EMBL/GenBank/DDBJ databases">
        <authorList>
            <person name="Yushchuk O."/>
            <person name="Binda E."/>
            <person name="Ruckert-Reed C."/>
            <person name="Fedorenko V."/>
            <person name="Kalinowski J."/>
            <person name="Marinelli F."/>
        </authorList>
    </citation>
    <scope>NUCLEOTIDE SEQUENCE [LARGE SCALE GENOMIC DNA]</scope>
    <source>
        <strain evidence="12 13">NRRL 3884</strain>
    </source>
</reference>
<feature type="transmembrane region" description="Helical" evidence="9">
    <location>
        <begin position="33"/>
        <end position="55"/>
    </location>
</feature>
<organism evidence="12 13">
    <name type="scientific">Actinoplanes oblitus</name>
    <dbReference type="NCBI Taxonomy" id="3040509"/>
    <lineage>
        <taxon>Bacteria</taxon>
        <taxon>Bacillati</taxon>
        <taxon>Actinomycetota</taxon>
        <taxon>Actinomycetes</taxon>
        <taxon>Micromonosporales</taxon>
        <taxon>Micromonosporaceae</taxon>
        <taxon>Actinoplanes</taxon>
    </lineage>
</organism>